<comment type="cofactor">
    <cofactor evidence="5">
        <name>a divalent metal cation</name>
        <dbReference type="ChEBI" id="CHEBI:60240"/>
    </cofactor>
    <text evidence="5">Binds 1 divalent metal cation per subunit.</text>
</comment>
<name>H3NJZ9_9LACT</name>
<dbReference type="HOGENOM" id="CLU_045192_1_0_9"/>
<reference evidence="7 8" key="1">
    <citation type="submission" date="2012-01" db="EMBL/GenBank/DDBJ databases">
        <title>The Genome Sequence of Facklamia languida CCUG 37842.</title>
        <authorList>
            <consortium name="The Broad Institute Genome Sequencing Platform"/>
            <person name="Earl A."/>
            <person name="Ward D."/>
            <person name="Feldgarden M."/>
            <person name="Gevers D."/>
            <person name="Huys G."/>
            <person name="Young S.K."/>
            <person name="Zeng Q."/>
            <person name="Gargeya S."/>
            <person name="Fitzgerald M."/>
            <person name="Haas B."/>
            <person name="Abouelleil A."/>
            <person name="Alvarado L."/>
            <person name="Arachchi H.M."/>
            <person name="Berlin A."/>
            <person name="Chapman S.B."/>
            <person name="Gearin G."/>
            <person name="Goldberg J."/>
            <person name="Griggs A."/>
            <person name="Gujja S."/>
            <person name="Hansen M."/>
            <person name="Heiman D."/>
            <person name="Howarth C."/>
            <person name="Larimer J."/>
            <person name="Lui A."/>
            <person name="MacDonald P.J.P."/>
            <person name="McCowen C."/>
            <person name="Montmayeur A."/>
            <person name="Murphy C."/>
            <person name="Neiman D."/>
            <person name="Pearson M."/>
            <person name="Priest M."/>
            <person name="Roberts A."/>
            <person name="Saif S."/>
            <person name="Shea T."/>
            <person name="Sisk P."/>
            <person name="Stolte C."/>
            <person name="Sykes S."/>
            <person name="Wortman J."/>
            <person name="Nusbaum C."/>
            <person name="Birren B."/>
        </authorList>
    </citation>
    <scope>NUCLEOTIDE SEQUENCE [LARGE SCALE GENOMIC DNA]</scope>
    <source>
        <strain evidence="7 8">CCUG 37842</strain>
    </source>
</reference>
<keyword evidence="8" id="KW-1185">Reference proteome</keyword>
<evidence type="ECO:0000256" key="3">
    <source>
        <dbReference type="ARBA" id="ARBA00022723"/>
    </source>
</evidence>
<dbReference type="eggNOG" id="COG0496">
    <property type="taxonomic scope" value="Bacteria"/>
</dbReference>
<keyword evidence="3 5" id="KW-0479">Metal-binding</keyword>
<comment type="subcellular location">
    <subcellularLocation>
        <location evidence="5">Cytoplasm</location>
    </subcellularLocation>
</comment>
<gene>
    <name evidence="5" type="primary">surE</name>
    <name evidence="7" type="ORF">HMPREF9708_01188</name>
</gene>
<evidence type="ECO:0000256" key="1">
    <source>
        <dbReference type="ARBA" id="ARBA00000815"/>
    </source>
</evidence>
<dbReference type="RefSeq" id="WP_006309387.1">
    <property type="nucleotide sequence ID" value="NZ_JH601133.1"/>
</dbReference>
<organism evidence="7 8">
    <name type="scientific">Facklamia languida CCUG 37842</name>
    <dbReference type="NCBI Taxonomy" id="883113"/>
    <lineage>
        <taxon>Bacteria</taxon>
        <taxon>Bacillati</taxon>
        <taxon>Bacillota</taxon>
        <taxon>Bacilli</taxon>
        <taxon>Lactobacillales</taxon>
        <taxon>Aerococcaceae</taxon>
        <taxon>Facklamia</taxon>
    </lineage>
</organism>
<dbReference type="GO" id="GO:0008253">
    <property type="term" value="F:5'-nucleotidase activity"/>
    <property type="evidence" value="ECO:0007669"/>
    <property type="project" value="UniProtKB-UniRule"/>
</dbReference>
<comment type="function">
    <text evidence="5">Nucleotidase that shows phosphatase activity on nucleoside 5'-monophosphates.</text>
</comment>
<dbReference type="GO" id="GO:0000166">
    <property type="term" value="F:nucleotide binding"/>
    <property type="evidence" value="ECO:0007669"/>
    <property type="project" value="UniProtKB-KW"/>
</dbReference>
<dbReference type="InterPro" id="IPR002828">
    <property type="entry name" value="SurE-like_Pase/nucleotidase"/>
</dbReference>
<dbReference type="Gene3D" id="3.40.1210.10">
    <property type="entry name" value="Survival protein SurE-like phosphatase/nucleotidase"/>
    <property type="match status" value="1"/>
</dbReference>
<dbReference type="GO" id="GO:0005737">
    <property type="term" value="C:cytoplasm"/>
    <property type="evidence" value="ECO:0007669"/>
    <property type="project" value="UniProtKB-SubCell"/>
</dbReference>
<feature type="binding site" evidence="5">
    <location>
        <position position="99"/>
    </location>
    <ligand>
        <name>a divalent metal cation</name>
        <dbReference type="ChEBI" id="CHEBI:60240"/>
    </ligand>
</feature>
<feature type="binding site" evidence="5">
    <location>
        <position position="10"/>
    </location>
    <ligand>
        <name>a divalent metal cation</name>
        <dbReference type="ChEBI" id="CHEBI:60240"/>
    </ligand>
</feature>
<sequence>MLNFLVTNDDGIDCQGIHVLASTLSLFGHVRIVCPDSEKSGFSHAITTRRPLTLTHLEDRSTDRIQVYTVNGSPADTVNIAMDVFYQEQKPDFVVTGINAGVNAGQDIYYSGTVAAARQAVLHGVPAIATSLERQPDGSLAYQEIIPDLKRVLKVLLAKVFPDNTLINLNFPAYKPTRQETPVPVEVLPIELDARKFSYHEDLDYDGQKVYYLSSHYRTVSVKEGTDIDRLRKGSITVSPLLVKQNNEALLNKVQQWFNDESVY</sequence>
<feature type="binding site" evidence="5">
    <location>
        <position position="9"/>
    </location>
    <ligand>
        <name>a divalent metal cation</name>
        <dbReference type="ChEBI" id="CHEBI:60240"/>
    </ligand>
</feature>
<evidence type="ECO:0000256" key="5">
    <source>
        <dbReference type="HAMAP-Rule" id="MF_00060"/>
    </source>
</evidence>
<comment type="caution">
    <text evidence="7">The sequence shown here is derived from an EMBL/GenBank/DDBJ whole genome shotgun (WGS) entry which is preliminary data.</text>
</comment>
<proteinExistence type="inferred from homology"/>
<dbReference type="PATRIC" id="fig|883113.3.peg.1183"/>
<dbReference type="InterPro" id="IPR030048">
    <property type="entry name" value="SurE"/>
</dbReference>
<dbReference type="OrthoDB" id="9780815at2"/>
<dbReference type="Proteomes" id="UP000006190">
    <property type="component" value="Unassembled WGS sequence"/>
</dbReference>
<comment type="catalytic activity">
    <reaction evidence="1 5">
        <text>a ribonucleoside 5'-phosphate + H2O = a ribonucleoside + phosphate</text>
        <dbReference type="Rhea" id="RHEA:12484"/>
        <dbReference type="ChEBI" id="CHEBI:15377"/>
        <dbReference type="ChEBI" id="CHEBI:18254"/>
        <dbReference type="ChEBI" id="CHEBI:43474"/>
        <dbReference type="ChEBI" id="CHEBI:58043"/>
        <dbReference type="EC" id="3.1.3.5"/>
    </reaction>
</comment>
<dbReference type="InterPro" id="IPR036523">
    <property type="entry name" value="SurE-like_sf"/>
</dbReference>
<keyword evidence="5" id="KW-0547">Nucleotide-binding</keyword>
<evidence type="ECO:0000256" key="4">
    <source>
        <dbReference type="ARBA" id="ARBA00022801"/>
    </source>
</evidence>
<keyword evidence="4 5" id="KW-0378">Hydrolase</keyword>
<keyword evidence="5" id="KW-0963">Cytoplasm</keyword>
<dbReference type="AlphaFoldDB" id="H3NJZ9"/>
<accession>H3NJZ9</accession>
<dbReference type="GO" id="GO:0046872">
    <property type="term" value="F:metal ion binding"/>
    <property type="evidence" value="ECO:0007669"/>
    <property type="project" value="UniProtKB-UniRule"/>
</dbReference>
<dbReference type="EMBL" id="AGEG01000014">
    <property type="protein sequence ID" value="EHR36516.1"/>
    <property type="molecule type" value="Genomic_DNA"/>
</dbReference>
<dbReference type="NCBIfam" id="TIGR00087">
    <property type="entry name" value="surE"/>
    <property type="match status" value="1"/>
</dbReference>
<feature type="domain" description="Survival protein SurE-like phosphatase/nucleotidase" evidence="6">
    <location>
        <begin position="5"/>
        <end position="177"/>
    </location>
</feature>
<dbReference type="SUPFAM" id="SSF64167">
    <property type="entry name" value="SurE-like"/>
    <property type="match status" value="1"/>
</dbReference>
<feature type="binding site" evidence="5">
    <location>
        <position position="40"/>
    </location>
    <ligand>
        <name>a divalent metal cation</name>
        <dbReference type="ChEBI" id="CHEBI:60240"/>
    </ligand>
</feature>
<evidence type="ECO:0000313" key="7">
    <source>
        <dbReference type="EMBL" id="EHR36516.1"/>
    </source>
</evidence>
<evidence type="ECO:0000256" key="2">
    <source>
        <dbReference type="ARBA" id="ARBA00011062"/>
    </source>
</evidence>
<protein>
    <recommendedName>
        <fullName evidence="5">5'-nucleotidase SurE</fullName>
        <ecNumber evidence="5">3.1.3.5</ecNumber>
    </recommendedName>
    <alternativeName>
        <fullName evidence="5">Nucleoside 5'-monophosphate phosphohydrolase</fullName>
    </alternativeName>
</protein>
<comment type="similarity">
    <text evidence="2 5">Belongs to the SurE nucleotidase family.</text>
</comment>
<dbReference type="STRING" id="883113.HMPREF9708_01188"/>
<dbReference type="PANTHER" id="PTHR30457:SF0">
    <property type="entry name" value="PHOSPHATASE, PUTATIVE (AFU_ORTHOLOGUE AFUA_4G01070)-RELATED"/>
    <property type="match status" value="1"/>
</dbReference>
<dbReference type="HAMAP" id="MF_00060">
    <property type="entry name" value="SurE"/>
    <property type="match status" value="1"/>
</dbReference>
<dbReference type="Pfam" id="PF01975">
    <property type="entry name" value="SurE"/>
    <property type="match status" value="1"/>
</dbReference>
<evidence type="ECO:0000313" key="8">
    <source>
        <dbReference type="Proteomes" id="UP000006190"/>
    </source>
</evidence>
<dbReference type="EC" id="3.1.3.5" evidence="5"/>
<dbReference type="PANTHER" id="PTHR30457">
    <property type="entry name" value="5'-NUCLEOTIDASE SURE"/>
    <property type="match status" value="1"/>
</dbReference>
<evidence type="ECO:0000259" key="6">
    <source>
        <dbReference type="Pfam" id="PF01975"/>
    </source>
</evidence>